<evidence type="ECO:0000313" key="3">
    <source>
        <dbReference type="Proteomes" id="UP001222325"/>
    </source>
</evidence>
<protein>
    <submittedName>
        <fullName evidence="2">Uncharacterized protein</fullName>
    </submittedName>
</protein>
<feature type="region of interest" description="Disordered" evidence="1">
    <location>
        <begin position="58"/>
        <end position="102"/>
    </location>
</feature>
<feature type="region of interest" description="Disordered" evidence="1">
    <location>
        <begin position="1"/>
        <end position="42"/>
    </location>
</feature>
<feature type="compositionally biased region" description="Polar residues" evidence="1">
    <location>
        <begin position="58"/>
        <end position="72"/>
    </location>
</feature>
<feature type="compositionally biased region" description="Polar residues" evidence="1">
    <location>
        <begin position="88"/>
        <end position="98"/>
    </location>
</feature>
<dbReference type="Proteomes" id="UP001222325">
    <property type="component" value="Unassembled WGS sequence"/>
</dbReference>
<evidence type="ECO:0000313" key="2">
    <source>
        <dbReference type="EMBL" id="KAJ7079241.1"/>
    </source>
</evidence>
<reference evidence="2" key="1">
    <citation type="submission" date="2023-03" db="EMBL/GenBank/DDBJ databases">
        <title>Massive genome expansion in bonnet fungi (Mycena s.s.) driven by repeated elements and novel gene families across ecological guilds.</title>
        <authorList>
            <consortium name="Lawrence Berkeley National Laboratory"/>
            <person name="Harder C.B."/>
            <person name="Miyauchi S."/>
            <person name="Viragh M."/>
            <person name="Kuo A."/>
            <person name="Thoen E."/>
            <person name="Andreopoulos B."/>
            <person name="Lu D."/>
            <person name="Skrede I."/>
            <person name="Drula E."/>
            <person name="Henrissat B."/>
            <person name="Morin E."/>
            <person name="Kohler A."/>
            <person name="Barry K."/>
            <person name="LaButti K."/>
            <person name="Morin E."/>
            <person name="Salamov A."/>
            <person name="Lipzen A."/>
            <person name="Mereny Z."/>
            <person name="Hegedus B."/>
            <person name="Baldrian P."/>
            <person name="Stursova M."/>
            <person name="Weitz H."/>
            <person name="Taylor A."/>
            <person name="Grigoriev I.V."/>
            <person name="Nagy L.G."/>
            <person name="Martin F."/>
            <person name="Kauserud H."/>
        </authorList>
    </citation>
    <scope>NUCLEOTIDE SEQUENCE</scope>
    <source>
        <strain evidence="2">CBHHK173m</strain>
    </source>
</reference>
<dbReference type="EMBL" id="JARJCN010000061">
    <property type="protein sequence ID" value="KAJ7079241.1"/>
    <property type="molecule type" value="Genomic_DNA"/>
</dbReference>
<dbReference type="AlphaFoldDB" id="A0AAD6XHE8"/>
<name>A0AAD6XHE8_9AGAR</name>
<accession>A0AAD6XHE8</accession>
<organism evidence="2 3">
    <name type="scientific">Mycena belliarum</name>
    <dbReference type="NCBI Taxonomy" id="1033014"/>
    <lineage>
        <taxon>Eukaryota</taxon>
        <taxon>Fungi</taxon>
        <taxon>Dikarya</taxon>
        <taxon>Basidiomycota</taxon>
        <taxon>Agaricomycotina</taxon>
        <taxon>Agaricomycetes</taxon>
        <taxon>Agaricomycetidae</taxon>
        <taxon>Agaricales</taxon>
        <taxon>Marasmiineae</taxon>
        <taxon>Mycenaceae</taxon>
        <taxon>Mycena</taxon>
    </lineage>
</organism>
<evidence type="ECO:0000256" key="1">
    <source>
        <dbReference type="SAM" id="MobiDB-lite"/>
    </source>
</evidence>
<gene>
    <name evidence="2" type="ORF">B0H15DRAFT_1025558</name>
</gene>
<comment type="caution">
    <text evidence="2">The sequence shown here is derived from an EMBL/GenBank/DDBJ whole genome shotgun (WGS) entry which is preliminary data.</text>
</comment>
<keyword evidence="3" id="KW-1185">Reference proteome</keyword>
<sequence length="333" mass="35760">MEQASPLQHLLPTRLVTPSHTFGSPAGQVLNSSPETPIPHSRRRNSFILTCGAELPWSSPSSTNQGASNRQPCSVPFLPIPLDDSPPSAGNSTRSTGCGATIHTRATPRGVTTWLGDADGVGWTAIPLPSEYFTDDQRCQLGGGPRSQDCGCAATGIGCRICGNTLGVRQTVCRAHRAMGGAAHAVSYTFLGDAVSPPIPRRRKIPATLVSRSRMPTRIYDFGNWVVPSARPREGSPAPMGRTTRALRDEPAQEDGRFGIEAMFAQDRGVSHIPQHWRNGAWGDYRLDERPSSAGDLGVLPASVWFRPDSRQADAQSAVENLSRRGAGMLEEC</sequence>
<proteinExistence type="predicted"/>